<keyword evidence="2" id="KW-0812">Transmembrane</keyword>
<dbReference type="GO" id="GO:0003677">
    <property type="term" value="F:DNA binding"/>
    <property type="evidence" value="ECO:0007669"/>
    <property type="project" value="InterPro"/>
</dbReference>
<feature type="region of interest" description="Disordered" evidence="1">
    <location>
        <begin position="1"/>
        <end position="22"/>
    </location>
</feature>
<gene>
    <name evidence="3" type="ordered locus">LFE_1263</name>
</gene>
<dbReference type="Gene3D" id="1.10.260.40">
    <property type="entry name" value="lambda repressor-like DNA-binding domains"/>
    <property type="match status" value="1"/>
</dbReference>
<dbReference type="HOGENOM" id="CLU_745557_0_0_0"/>
<feature type="compositionally biased region" description="Polar residues" evidence="1">
    <location>
        <begin position="249"/>
        <end position="259"/>
    </location>
</feature>
<dbReference type="STRING" id="1162668.LFE_1263"/>
<dbReference type="InterPro" id="IPR050400">
    <property type="entry name" value="Bact_Cytoskel_RodZ"/>
</dbReference>
<protein>
    <recommendedName>
        <fullName evidence="5">DUF4115 domain-containing protein</fullName>
    </recommendedName>
</protein>
<dbReference type="PANTHER" id="PTHR34475:SF1">
    <property type="entry name" value="CYTOSKELETON PROTEIN RODZ"/>
    <property type="match status" value="1"/>
</dbReference>
<reference evidence="3 4" key="1">
    <citation type="journal article" date="2012" name="J. Bacteriol.">
        <title>Complete Genome Sequence of Leptospirillum ferrooxidans Strain C2-3, Isolated from a Fresh Volcanic Ash Deposit on the Island of Miyake, Japan.</title>
        <authorList>
            <person name="Fujimura R."/>
            <person name="Sato Y."/>
            <person name="Nishizawa T."/>
            <person name="Oshima K."/>
            <person name="Kim S.-W."/>
            <person name="Hattori M."/>
            <person name="Kamijo T."/>
            <person name="Ohta H."/>
        </authorList>
    </citation>
    <scope>NUCLEOTIDE SEQUENCE [LARGE SCALE GENOMIC DNA]</scope>
    <source>
        <strain evidence="3 4">C2-3</strain>
    </source>
</reference>
<dbReference type="Pfam" id="PF13413">
    <property type="entry name" value="HTH_25"/>
    <property type="match status" value="1"/>
</dbReference>
<evidence type="ECO:0008006" key="5">
    <source>
        <dbReference type="Google" id="ProtNLM"/>
    </source>
</evidence>
<feature type="transmembrane region" description="Helical" evidence="2">
    <location>
        <begin position="150"/>
        <end position="168"/>
    </location>
</feature>
<dbReference type="PANTHER" id="PTHR34475">
    <property type="match status" value="1"/>
</dbReference>
<sequence length="371" mass="39970">MNPEDSKSQEPPMKNEMDPLLEERERIEGEIRNLGASTIGEFLKSKRQAKDLTLDQIDLITHIGPRWTEAIEEGTWSIYPSMLYAKGHIRGYCEALGLPSEILLHYYSKELITAFPEETFHPHPVLQVNQILQDSSSSDRTGGSSGSSRLLLWLLAALVVLVAALGSLKVWMDKTAKRHAEEKAKTPAAQKPTPLQSVIPPATTTAPSQPAVGPTTPPSAATPTPQAPVQPSGQGTQNSPTPVQPPASPTSFKETTQAAPITEGSKPSTPLAAATPSPQPPSSDGKVQPDSFHKLKVTALRDTHVAIKEGDGRPRRYALSKGKSKVFRSKTVFWISTKDAGAILLSLDGHALGPPGPDNKSIQHKKVVIQN</sequence>
<dbReference type="KEGG" id="lfc:LFE_1263"/>
<dbReference type="AlphaFoldDB" id="I0INU8"/>
<dbReference type="EMBL" id="AP012342">
    <property type="protein sequence ID" value="BAM06947.1"/>
    <property type="molecule type" value="Genomic_DNA"/>
</dbReference>
<keyword evidence="4" id="KW-1185">Reference proteome</keyword>
<reference evidence="4" key="2">
    <citation type="submission" date="2012-03" db="EMBL/GenBank/DDBJ databases">
        <title>The complete genome sequence of the pioneer microbe on fresh volcanic deposit, Leptospirillum ferrooxidans strain C2-3.</title>
        <authorList>
            <person name="Fujimura R."/>
            <person name="Sato Y."/>
            <person name="Nishizawa T."/>
            <person name="Nanba K."/>
            <person name="Oshima K."/>
            <person name="Hattori M."/>
            <person name="Kamijo T."/>
            <person name="Ohta H."/>
        </authorList>
    </citation>
    <scope>NUCLEOTIDE SEQUENCE [LARGE SCALE GENOMIC DNA]</scope>
    <source>
        <strain evidence="4">C2-3</strain>
    </source>
</reference>
<dbReference type="InterPro" id="IPR010982">
    <property type="entry name" value="Lambda_DNA-bd_dom_sf"/>
</dbReference>
<feature type="compositionally biased region" description="Low complexity" evidence="1">
    <location>
        <begin position="200"/>
        <end position="232"/>
    </location>
</feature>
<keyword evidence="2" id="KW-0472">Membrane</keyword>
<feature type="region of interest" description="Disordered" evidence="1">
    <location>
        <begin position="181"/>
        <end position="289"/>
    </location>
</feature>
<accession>I0INU8</accession>
<proteinExistence type="predicted"/>
<organism evidence="3 4">
    <name type="scientific">Leptospirillum ferrooxidans (strain C2-3)</name>
    <dbReference type="NCBI Taxonomy" id="1162668"/>
    <lineage>
        <taxon>Bacteria</taxon>
        <taxon>Pseudomonadati</taxon>
        <taxon>Nitrospirota</taxon>
        <taxon>Nitrospiria</taxon>
        <taxon>Nitrospirales</taxon>
        <taxon>Nitrospiraceae</taxon>
        <taxon>Leptospirillum</taxon>
    </lineage>
</organism>
<dbReference type="Proteomes" id="UP000007382">
    <property type="component" value="Chromosome"/>
</dbReference>
<evidence type="ECO:0000256" key="1">
    <source>
        <dbReference type="SAM" id="MobiDB-lite"/>
    </source>
</evidence>
<name>I0INU8_LEPFC</name>
<feature type="compositionally biased region" description="Low complexity" evidence="1">
    <location>
        <begin position="265"/>
        <end position="276"/>
    </location>
</feature>
<evidence type="ECO:0000256" key="2">
    <source>
        <dbReference type="SAM" id="Phobius"/>
    </source>
</evidence>
<keyword evidence="2" id="KW-1133">Transmembrane helix</keyword>
<evidence type="ECO:0000313" key="4">
    <source>
        <dbReference type="Proteomes" id="UP000007382"/>
    </source>
</evidence>
<dbReference type="eggNOG" id="COG1426">
    <property type="taxonomic scope" value="Bacteria"/>
</dbReference>
<evidence type="ECO:0000313" key="3">
    <source>
        <dbReference type="EMBL" id="BAM06947.1"/>
    </source>
</evidence>
<dbReference type="PATRIC" id="fig|1162668.3.peg.1472"/>